<keyword evidence="8" id="KW-1133">Transmembrane helix</keyword>
<name>A0ABT3E5X2_9LACO</name>
<dbReference type="SUPFAM" id="SSF51905">
    <property type="entry name" value="FAD/NAD(P)-binding domain"/>
    <property type="match status" value="2"/>
</dbReference>
<proteinExistence type="inferred from homology"/>
<dbReference type="InterPro" id="IPR023753">
    <property type="entry name" value="FAD/NAD-binding_dom"/>
</dbReference>
<dbReference type="InterPro" id="IPR045024">
    <property type="entry name" value="NDH-2"/>
</dbReference>
<comment type="caution">
    <text evidence="10">The sequence shown here is derived from an EMBL/GenBank/DDBJ whole genome shotgun (WGS) entry which is preliminary data.</text>
</comment>
<keyword evidence="4" id="KW-0274">FAD</keyword>
<feature type="transmembrane region" description="Helical" evidence="8">
    <location>
        <begin position="507"/>
        <end position="526"/>
    </location>
</feature>
<keyword evidence="5" id="KW-0560">Oxidoreductase</keyword>
<evidence type="ECO:0000256" key="5">
    <source>
        <dbReference type="ARBA" id="ARBA00023002"/>
    </source>
</evidence>
<dbReference type="PRINTS" id="PR00411">
    <property type="entry name" value="PNDRDTASEI"/>
</dbReference>
<dbReference type="PANTHER" id="PTHR43706">
    <property type="entry name" value="NADH DEHYDROGENASE"/>
    <property type="match status" value="1"/>
</dbReference>
<keyword evidence="11" id="KW-1185">Reference proteome</keyword>
<evidence type="ECO:0000313" key="10">
    <source>
        <dbReference type="EMBL" id="MCW0953811.1"/>
    </source>
</evidence>
<gene>
    <name evidence="10" type="ORF">OIT44_07080</name>
</gene>
<evidence type="ECO:0000256" key="1">
    <source>
        <dbReference type="ARBA" id="ARBA00005272"/>
    </source>
</evidence>
<dbReference type="EMBL" id="JAOZFE010000011">
    <property type="protein sequence ID" value="MCW0953811.1"/>
    <property type="molecule type" value="Genomic_DNA"/>
</dbReference>
<dbReference type="PANTHER" id="PTHR43706:SF47">
    <property type="entry name" value="EXTERNAL NADH-UBIQUINONE OXIDOREDUCTASE 1, MITOCHONDRIAL-RELATED"/>
    <property type="match status" value="1"/>
</dbReference>
<evidence type="ECO:0000256" key="3">
    <source>
        <dbReference type="ARBA" id="ARBA00022630"/>
    </source>
</evidence>
<keyword evidence="8" id="KW-0472">Membrane</keyword>
<keyword evidence="3" id="KW-0285">Flavoprotein</keyword>
<evidence type="ECO:0000256" key="4">
    <source>
        <dbReference type="ARBA" id="ARBA00022827"/>
    </source>
</evidence>
<dbReference type="PRINTS" id="PR00368">
    <property type="entry name" value="FADPNR"/>
</dbReference>
<sequence>MSTKNVVVVGAGFSGVVAARKLAKKLKGTDYKIVLIDKHSFMTYMTELHEVATGRVEPKHVQNDLRTLFYPYKNVELMTAEVKSIDKEKKVIETTDGTVPYEKLVLATGGTTNTFGTPGVYEYGYTLWSYEEAVRLREHIEKVIRDGALELDPEVRAAKLQIVVVGSGFTGSELAGELMEQRHELALANNLDESEIKIKMVEAAPTILNMLDRKLADKAEAHFTAHGVEVMKSTGVVEVKENAAVLKDGSEIPTETLIWTAGVKAKDQGQQWGLELGPGQRFMVDGYSRVQGEEDIYAVGDAAAYQDPELADPENPRAGWTPQTVEGGESAAKTAVPNIVFDLTGKGERKLFKGRYQGYAVSIGSRYAVAVWLQLGDKKIGKNGIGMSGFFANMFKHMINVYWFLQLNSWYYLGHYLRDEIFETPDGRNPFFGWTSRHANVLFTLPLRFITGMVWMSVGQAVGMTGSWLGTLALIVGWLIVLGMFTSVAAFVGILLSLYFVITTSGVSGFITGAWLMTAAASLAVMNGSGRVLGVDFWLIPALERFANRVLHGKRSSQYHDYK</sequence>
<evidence type="ECO:0000313" key="11">
    <source>
        <dbReference type="Proteomes" id="UP001526225"/>
    </source>
</evidence>
<comment type="similarity">
    <text evidence="1">Belongs to the NADH dehydrogenase family.</text>
</comment>
<evidence type="ECO:0000256" key="7">
    <source>
        <dbReference type="ARBA" id="ARBA00047599"/>
    </source>
</evidence>
<evidence type="ECO:0000259" key="9">
    <source>
        <dbReference type="Pfam" id="PF07992"/>
    </source>
</evidence>
<evidence type="ECO:0000256" key="8">
    <source>
        <dbReference type="SAM" id="Phobius"/>
    </source>
</evidence>
<dbReference type="InterPro" id="IPR036188">
    <property type="entry name" value="FAD/NAD-bd_sf"/>
</dbReference>
<keyword evidence="6" id="KW-0520">NAD</keyword>
<accession>A0ABT3E5X2</accession>
<dbReference type="RefSeq" id="WP_213408808.1">
    <property type="nucleotide sequence ID" value="NZ_CP074441.1"/>
</dbReference>
<dbReference type="Gene3D" id="3.50.50.100">
    <property type="match status" value="1"/>
</dbReference>
<protein>
    <recommendedName>
        <fullName evidence="2">NADH:ubiquinone reductase (non-electrogenic)</fullName>
        <ecNumber evidence="2">1.6.5.9</ecNumber>
    </recommendedName>
</protein>
<comment type="catalytic activity">
    <reaction evidence="7">
        <text>a quinone + NADH + H(+) = a quinol + NAD(+)</text>
        <dbReference type="Rhea" id="RHEA:46160"/>
        <dbReference type="ChEBI" id="CHEBI:15378"/>
        <dbReference type="ChEBI" id="CHEBI:24646"/>
        <dbReference type="ChEBI" id="CHEBI:57540"/>
        <dbReference type="ChEBI" id="CHEBI:57945"/>
        <dbReference type="ChEBI" id="CHEBI:132124"/>
        <dbReference type="EC" id="1.6.5.9"/>
    </reaction>
</comment>
<evidence type="ECO:0000256" key="2">
    <source>
        <dbReference type="ARBA" id="ARBA00012637"/>
    </source>
</evidence>
<evidence type="ECO:0000256" key="6">
    <source>
        <dbReference type="ARBA" id="ARBA00023027"/>
    </source>
</evidence>
<feature type="transmembrane region" description="Helical" evidence="8">
    <location>
        <begin position="468"/>
        <end position="501"/>
    </location>
</feature>
<dbReference type="Pfam" id="PF07992">
    <property type="entry name" value="Pyr_redox_2"/>
    <property type="match status" value="1"/>
</dbReference>
<dbReference type="EC" id="1.6.5.9" evidence="2"/>
<keyword evidence="8" id="KW-0812">Transmembrane</keyword>
<reference evidence="10 11" key="1">
    <citation type="submission" date="2022-10" db="EMBL/GenBank/DDBJ databases">
        <title>Weissella fermenti sp. nov., isolated from fermented cabbage.</title>
        <authorList>
            <person name="Lee J.K."/>
            <person name="Baek J.H."/>
            <person name="Choi D.G."/>
            <person name="Kim J.M."/>
            <person name="Jeon C.O."/>
        </authorList>
    </citation>
    <scope>NUCLEOTIDE SEQUENCE [LARGE SCALE GENOMIC DNA]</scope>
    <source>
        <strain evidence="10 11">KACC 18534</strain>
    </source>
</reference>
<feature type="domain" description="FAD/NAD(P)-binding" evidence="9">
    <location>
        <begin position="5"/>
        <end position="311"/>
    </location>
</feature>
<dbReference type="Proteomes" id="UP001526225">
    <property type="component" value="Unassembled WGS sequence"/>
</dbReference>
<organism evidence="10 11">
    <name type="scientific">Weissella ceti</name>
    <dbReference type="NCBI Taxonomy" id="759620"/>
    <lineage>
        <taxon>Bacteria</taxon>
        <taxon>Bacillati</taxon>
        <taxon>Bacillota</taxon>
        <taxon>Bacilli</taxon>
        <taxon>Lactobacillales</taxon>
        <taxon>Lactobacillaceae</taxon>
        <taxon>Weissella</taxon>
    </lineage>
</organism>